<dbReference type="PANTHER" id="PTHR31591">
    <property type="entry name" value="UPF0613 PROTEIN PB24D3.06C"/>
    <property type="match status" value="1"/>
</dbReference>
<dbReference type="GeneID" id="87806748"/>
<dbReference type="SUPFAM" id="SSF53474">
    <property type="entry name" value="alpha/beta-Hydrolases"/>
    <property type="match status" value="1"/>
</dbReference>
<organism evidence="1 2">
    <name type="scientific">Vanrija pseudolonga</name>
    <dbReference type="NCBI Taxonomy" id="143232"/>
    <lineage>
        <taxon>Eukaryota</taxon>
        <taxon>Fungi</taxon>
        <taxon>Dikarya</taxon>
        <taxon>Basidiomycota</taxon>
        <taxon>Agaricomycotina</taxon>
        <taxon>Tremellomycetes</taxon>
        <taxon>Trichosporonales</taxon>
        <taxon>Trichosporonaceae</taxon>
        <taxon>Vanrija</taxon>
    </lineage>
</organism>
<keyword evidence="2" id="KW-1185">Reference proteome</keyword>
<reference evidence="1" key="1">
    <citation type="submission" date="2023-10" db="EMBL/GenBank/DDBJ databases">
        <authorList>
            <person name="Noh H."/>
        </authorList>
    </citation>
    <scope>NUCLEOTIDE SEQUENCE</scope>
    <source>
        <strain evidence="1">DUCC4014</strain>
    </source>
</reference>
<protein>
    <submittedName>
        <fullName evidence="1">UPF0613 protein</fullName>
    </submittedName>
</protein>
<name>A0AAF0Y4M3_9TREE</name>
<dbReference type="EMBL" id="CP086715">
    <property type="protein sequence ID" value="WOO79990.1"/>
    <property type="molecule type" value="Genomic_DNA"/>
</dbReference>
<accession>A0AAF0Y4M3</accession>
<dbReference type="InterPro" id="IPR013744">
    <property type="entry name" value="SidJ"/>
</dbReference>
<dbReference type="Pfam" id="PF08538">
    <property type="entry name" value="DUF1749"/>
    <property type="match status" value="1"/>
</dbReference>
<dbReference type="Proteomes" id="UP000827549">
    <property type="component" value="Chromosome 2"/>
</dbReference>
<dbReference type="Gene3D" id="3.40.50.1820">
    <property type="entry name" value="alpha/beta hydrolase"/>
    <property type="match status" value="1"/>
</dbReference>
<dbReference type="AlphaFoldDB" id="A0AAF0Y4M3"/>
<sequence>MSLTGTLALYPRPGSSWERRPFFTSGDEASLRAVVFIGGLFSGILDAPFIPRLSHALGDAGVQIHWSSAYDGFGTGSLDRDCDELASLVAHLRSHGVHTVVLMGHSTGSQAVLRYLSQGRLPEAQGGILQSPASDREFFAADPDDTNIWKRYLPRAEALIVAGKGDQVLDDEFTKETSIRMTAYRLHSLVGVGGDDDYFSSDLPDETDSVHKHPLSTSFGKLSTPALALWCEKDHCAVLPDQTPLLRRWEAASRGKLEWRILLGATHTVEEDDAQEAMSSHIVTWLKRFET</sequence>
<gene>
    <name evidence="1" type="primary">SPAPB24D3.06c_0</name>
    <name evidence="1" type="ORF">LOC62_02G003506</name>
</gene>
<evidence type="ECO:0000313" key="1">
    <source>
        <dbReference type="EMBL" id="WOO79990.1"/>
    </source>
</evidence>
<dbReference type="PANTHER" id="PTHR31591:SF1">
    <property type="entry name" value="UPF0613 PROTEIN PB24D3.06C"/>
    <property type="match status" value="1"/>
</dbReference>
<dbReference type="RefSeq" id="XP_062626022.1">
    <property type="nucleotide sequence ID" value="XM_062770038.1"/>
</dbReference>
<evidence type="ECO:0000313" key="2">
    <source>
        <dbReference type="Proteomes" id="UP000827549"/>
    </source>
</evidence>
<proteinExistence type="predicted"/>
<dbReference type="InterPro" id="IPR029058">
    <property type="entry name" value="AB_hydrolase_fold"/>
</dbReference>